<evidence type="ECO:0000256" key="3">
    <source>
        <dbReference type="ARBA" id="ARBA00022989"/>
    </source>
</evidence>
<name>A0A7M7PKN7_STRPU</name>
<proteinExistence type="predicted"/>
<dbReference type="GO" id="GO:0004965">
    <property type="term" value="F:G protein-coupled GABA receptor activity"/>
    <property type="evidence" value="ECO:0007669"/>
    <property type="project" value="InterPro"/>
</dbReference>
<evidence type="ECO:0000256" key="2">
    <source>
        <dbReference type="ARBA" id="ARBA00022692"/>
    </source>
</evidence>
<dbReference type="InterPro" id="IPR028082">
    <property type="entry name" value="Peripla_BP_I"/>
</dbReference>
<organism evidence="10 11">
    <name type="scientific">Strongylocentrotus purpuratus</name>
    <name type="common">Purple sea urchin</name>
    <dbReference type="NCBI Taxonomy" id="7668"/>
    <lineage>
        <taxon>Eukaryota</taxon>
        <taxon>Metazoa</taxon>
        <taxon>Echinodermata</taxon>
        <taxon>Eleutherozoa</taxon>
        <taxon>Echinozoa</taxon>
        <taxon>Echinoidea</taxon>
        <taxon>Euechinoidea</taxon>
        <taxon>Echinacea</taxon>
        <taxon>Camarodonta</taxon>
        <taxon>Echinidea</taxon>
        <taxon>Strongylocentrotidae</taxon>
        <taxon>Strongylocentrotus</taxon>
    </lineage>
</organism>
<dbReference type="Pfam" id="PF01094">
    <property type="entry name" value="ANF_receptor"/>
    <property type="match status" value="1"/>
</dbReference>
<accession>A0A7M7PKN7</accession>
<evidence type="ECO:0000256" key="6">
    <source>
        <dbReference type="ARBA" id="ARBA00023170"/>
    </source>
</evidence>
<evidence type="ECO:0000256" key="4">
    <source>
        <dbReference type="ARBA" id="ARBA00023040"/>
    </source>
</evidence>
<keyword evidence="11" id="KW-1185">Reference proteome</keyword>
<dbReference type="InterPro" id="IPR002455">
    <property type="entry name" value="GPCR3_GABA-B"/>
</dbReference>
<keyword evidence="7" id="KW-0325">Glycoprotein</keyword>
<dbReference type="GeneID" id="115929081"/>
<evidence type="ECO:0000256" key="1">
    <source>
        <dbReference type="ARBA" id="ARBA00004370"/>
    </source>
</evidence>
<keyword evidence="2" id="KW-0812">Transmembrane</keyword>
<evidence type="ECO:0000256" key="8">
    <source>
        <dbReference type="ARBA" id="ARBA00023224"/>
    </source>
</evidence>
<sequence length="210" mass="23778">MYEEKAFEMSLALSQRRCLECNPGMGTNIFYNLLYTPPTKIMMLTGCSSVSTPVAEAARMWNLVVLAFGASSPALSNRKRFRTFFRTHPSATLHNPTRIKLARTWGWKRISVIQETQEVFTSTIEDLEQRVKAEGMEIVSRQSFLTVPDNAVQNLKRQDARIIVGVFYVGMARRVFCESDASCETGSSTADVDMQVKASFHDLEESYHED</sequence>
<keyword evidence="5" id="KW-0472">Membrane</keyword>
<dbReference type="Gene3D" id="3.40.50.2300">
    <property type="match status" value="2"/>
</dbReference>
<evidence type="ECO:0000313" key="10">
    <source>
        <dbReference type="EnsemblMetazoa" id="XP_030853096"/>
    </source>
</evidence>
<evidence type="ECO:0000256" key="5">
    <source>
        <dbReference type="ARBA" id="ARBA00023136"/>
    </source>
</evidence>
<dbReference type="OMA" id="VAMRRFY"/>
<dbReference type="PRINTS" id="PR01176">
    <property type="entry name" value="GABABRECEPTR"/>
</dbReference>
<dbReference type="KEGG" id="spu:115929081"/>
<dbReference type="GO" id="GO:0016020">
    <property type="term" value="C:membrane"/>
    <property type="evidence" value="ECO:0007669"/>
    <property type="project" value="UniProtKB-SubCell"/>
</dbReference>
<dbReference type="SUPFAM" id="SSF53822">
    <property type="entry name" value="Periplasmic binding protein-like I"/>
    <property type="match status" value="1"/>
</dbReference>
<protein>
    <recommendedName>
        <fullName evidence="9">Receptor ligand binding region domain-containing protein</fullName>
    </recommendedName>
</protein>
<dbReference type="Proteomes" id="UP000007110">
    <property type="component" value="Unassembled WGS sequence"/>
</dbReference>
<feature type="domain" description="Receptor ligand binding region" evidence="9">
    <location>
        <begin position="20"/>
        <end position="178"/>
    </location>
</feature>
<comment type="subcellular location">
    <subcellularLocation>
        <location evidence="1">Membrane</location>
    </subcellularLocation>
</comment>
<keyword evidence="6" id="KW-0675">Receptor</keyword>
<evidence type="ECO:0000313" key="11">
    <source>
        <dbReference type="Proteomes" id="UP000007110"/>
    </source>
</evidence>
<dbReference type="EnsemblMetazoa" id="XM_030997236">
    <property type="protein sequence ID" value="XP_030853096"/>
    <property type="gene ID" value="LOC115929081"/>
</dbReference>
<reference evidence="11" key="1">
    <citation type="submission" date="2015-02" db="EMBL/GenBank/DDBJ databases">
        <title>Genome sequencing for Strongylocentrotus purpuratus.</title>
        <authorList>
            <person name="Murali S."/>
            <person name="Liu Y."/>
            <person name="Vee V."/>
            <person name="English A."/>
            <person name="Wang M."/>
            <person name="Skinner E."/>
            <person name="Han Y."/>
            <person name="Muzny D.M."/>
            <person name="Worley K.C."/>
            <person name="Gibbs R.A."/>
        </authorList>
    </citation>
    <scope>NUCLEOTIDE SEQUENCE</scope>
</reference>
<reference evidence="10" key="2">
    <citation type="submission" date="2021-01" db="UniProtKB">
        <authorList>
            <consortium name="EnsemblMetazoa"/>
        </authorList>
    </citation>
    <scope>IDENTIFICATION</scope>
</reference>
<keyword evidence="4" id="KW-0297">G-protein coupled receptor</keyword>
<dbReference type="PANTHER" id="PTHR10519:SF77">
    <property type="entry name" value="GAMMA-AMINOBUTYRIC ACID TYPE B RECEPTOR SUBUNIT 1"/>
    <property type="match status" value="1"/>
</dbReference>
<dbReference type="OrthoDB" id="17569at2759"/>
<dbReference type="CDD" id="cd06366">
    <property type="entry name" value="PBP1_GABAb_receptor"/>
    <property type="match status" value="1"/>
</dbReference>
<evidence type="ECO:0000256" key="7">
    <source>
        <dbReference type="ARBA" id="ARBA00023180"/>
    </source>
</evidence>
<dbReference type="PANTHER" id="PTHR10519">
    <property type="entry name" value="GABA-B RECEPTOR"/>
    <property type="match status" value="1"/>
</dbReference>
<keyword evidence="3" id="KW-1133">Transmembrane helix</keyword>
<dbReference type="AlphaFoldDB" id="A0A7M7PKN7"/>
<keyword evidence="8" id="KW-0807">Transducer</keyword>
<dbReference type="InterPro" id="IPR001828">
    <property type="entry name" value="ANF_lig-bd_rcpt"/>
</dbReference>
<dbReference type="InParanoid" id="A0A7M7PKN7"/>
<evidence type="ECO:0000259" key="9">
    <source>
        <dbReference type="Pfam" id="PF01094"/>
    </source>
</evidence>
<dbReference type="RefSeq" id="XP_030853096.1">
    <property type="nucleotide sequence ID" value="XM_030997236.1"/>
</dbReference>